<accession>A0A7M7N8V6</accession>
<evidence type="ECO:0000313" key="4">
    <source>
        <dbReference type="Proteomes" id="UP000007110"/>
    </source>
</evidence>
<dbReference type="InParanoid" id="A0A7M7N8V6"/>
<dbReference type="EnsemblMetazoa" id="XM_030977028">
    <property type="protein sequence ID" value="XP_030832888"/>
    <property type="gene ID" value="LOC115920668"/>
</dbReference>
<evidence type="ECO:0000313" key="3">
    <source>
        <dbReference type="EnsemblMetazoa" id="XP_030832888"/>
    </source>
</evidence>
<evidence type="ECO:0000256" key="1">
    <source>
        <dbReference type="SAM" id="Coils"/>
    </source>
</evidence>
<proteinExistence type="predicted"/>
<evidence type="ECO:0000256" key="2">
    <source>
        <dbReference type="SAM" id="MobiDB-lite"/>
    </source>
</evidence>
<reference evidence="3" key="2">
    <citation type="submission" date="2021-01" db="UniProtKB">
        <authorList>
            <consortium name="EnsemblMetazoa"/>
        </authorList>
    </citation>
    <scope>IDENTIFICATION</scope>
</reference>
<feature type="region of interest" description="Disordered" evidence="2">
    <location>
        <begin position="123"/>
        <end position="156"/>
    </location>
</feature>
<keyword evidence="1" id="KW-0175">Coiled coil</keyword>
<feature type="coiled-coil region" evidence="1">
    <location>
        <begin position="6"/>
        <end position="118"/>
    </location>
</feature>
<dbReference type="PANTHER" id="PTHR18957:SF0">
    <property type="entry name" value="CENTLEIN"/>
    <property type="match status" value="1"/>
</dbReference>
<name>A0A7M7N8V6_STRPU</name>
<sequence length="237" mass="27048">MLESKIVGLTETLDKKKVEIDSLRKRVAVVTKEKHHYEQLTFDLQSELEKKAAVIKDTLSKLSEAESALNEMETMASQQLQMLASQSETALDAAHIKIKQLQSRIRELEGFIEDLATEFSSQTQTALDQALTKRSRTTTPGPGPDPEKDQSMKRAQSIASSILNLSTKDLEQFMEEEKQEQIQPNKQLESHDQDSEWHQKVKTVLNSKKFQRKKLKDLMMEKLHTRDEALALARGSR</sequence>
<dbReference type="OMA" id="QDSEWHQ"/>
<dbReference type="AlphaFoldDB" id="A0A7M7N8V6"/>
<dbReference type="PANTHER" id="PTHR18957">
    <property type="entry name" value="CENTLEIN"/>
    <property type="match status" value="1"/>
</dbReference>
<dbReference type="GeneID" id="115920668"/>
<protein>
    <submittedName>
        <fullName evidence="3">Uncharacterized protein</fullName>
    </submittedName>
</protein>
<organism evidence="3 4">
    <name type="scientific">Strongylocentrotus purpuratus</name>
    <name type="common">Purple sea urchin</name>
    <dbReference type="NCBI Taxonomy" id="7668"/>
    <lineage>
        <taxon>Eukaryota</taxon>
        <taxon>Metazoa</taxon>
        <taxon>Echinodermata</taxon>
        <taxon>Eleutherozoa</taxon>
        <taxon>Echinozoa</taxon>
        <taxon>Echinoidea</taxon>
        <taxon>Euechinoidea</taxon>
        <taxon>Echinacea</taxon>
        <taxon>Camarodonta</taxon>
        <taxon>Echinidea</taxon>
        <taxon>Strongylocentrotidae</taxon>
        <taxon>Strongylocentrotus</taxon>
    </lineage>
</organism>
<feature type="region of interest" description="Disordered" evidence="2">
    <location>
        <begin position="174"/>
        <end position="198"/>
    </location>
</feature>
<feature type="compositionally biased region" description="Basic and acidic residues" evidence="2">
    <location>
        <begin position="188"/>
        <end position="198"/>
    </location>
</feature>
<reference evidence="4" key="1">
    <citation type="submission" date="2015-02" db="EMBL/GenBank/DDBJ databases">
        <title>Genome sequencing for Strongylocentrotus purpuratus.</title>
        <authorList>
            <person name="Murali S."/>
            <person name="Liu Y."/>
            <person name="Vee V."/>
            <person name="English A."/>
            <person name="Wang M."/>
            <person name="Skinner E."/>
            <person name="Han Y."/>
            <person name="Muzny D.M."/>
            <person name="Worley K.C."/>
            <person name="Gibbs R.A."/>
        </authorList>
    </citation>
    <scope>NUCLEOTIDE SEQUENCE</scope>
</reference>
<dbReference type="InterPro" id="IPR038810">
    <property type="entry name" value="CNTLN"/>
</dbReference>
<dbReference type="RefSeq" id="XP_030832888.1">
    <property type="nucleotide sequence ID" value="XM_030977028.1"/>
</dbReference>
<dbReference type="OrthoDB" id="10011458at2759"/>
<dbReference type="KEGG" id="spu:115920668"/>
<dbReference type="Proteomes" id="UP000007110">
    <property type="component" value="Unassembled WGS sequence"/>
</dbReference>
<keyword evidence="4" id="KW-1185">Reference proteome</keyword>